<comment type="similarity">
    <text evidence="3">Belongs to the wax synthase family.</text>
</comment>
<feature type="transmembrane region" description="Helical" evidence="8">
    <location>
        <begin position="280"/>
        <end position="307"/>
    </location>
</feature>
<dbReference type="InParanoid" id="A0A168T1W4"/>
<dbReference type="OrthoDB" id="1077582at2759"/>
<evidence type="ECO:0000256" key="3">
    <source>
        <dbReference type="ARBA" id="ARBA00007282"/>
    </source>
</evidence>
<dbReference type="EMBL" id="LT555008">
    <property type="protein sequence ID" value="SAM09330.1"/>
    <property type="molecule type" value="Genomic_DNA"/>
</dbReference>
<dbReference type="GO" id="GO:0016020">
    <property type="term" value="C:membrane"/>
    <property type="evidence" value="ECO:0007669"/>
    <property type="project" value="UniProtKB-SubCell"/>
</dbReference>
<feature type="transmembrane region" description="Helical" evidence="8">
    <location>
        <begin position="132"/>
        <end position="157"/>
    </location>
</feature>
<feature type="domain" description="Wax synthase" evidence="9">
    <location>
        <begin position="232"/>
        <end position="306"/>
    </location>
</feature>
<dbReference type="PANTHER" id="PTHR31595:SF57">
    <property type="entry name" value="OS04G0481900 PROTEIN"/>
    <property type="match status" value="1"/>
</dbReference>
<evidence type="ECO:0000256" key="1">
    <source>
        <dbReference type="ARBA" id="ARBA00004141"/>
    </source>
</evidence>
<dbReference type="OMA" id="WHQIFRP"/>
<dbReference type="Proteomes" id="UP000078561">
    <property type="component" value="Unassembled WGS sequence"/>
</dbReference>
<evidence type="ECO:0000259" key="9">
    <source>
        <dbReference type="Pfam" id="PF13813"/>
    </source>
</evidence>
<organism evidence="10">
    <name type="scientific">Absidia glauca</name>
    <name type="common">Pin mould</name>
    <dbReference type="NCBI Taxonomy" id="4829"/>
    <lineage>
        <taxon>Eukaryota</taxon>
        <taxon>Fungi</taxon>
        <taxon>Fungi incertae sedis</taxon>
        <taxon>Mucoromycota</taxon>
        <taxon>Mucoromycotina</taxon>
        <taxon>Mucoromycetes</taxon>
        <taxon>Mucorales</taxon>
        <taxon>Cunninghamellaceae</taxon>
        <taxon>Absidia</taxon>
    </lineage>
</organism>
<evidence type="ECO:0000256" key="7">
    <source>
        <dbReference type="ARBA" id="ARBA00023136"/>
    </source>
</evidence>
<dbReference type="Pfam" id="PF13813">
    <property type="entry name" value="MBOAT_2"/>
    <property type="match status" value="1"/>
</dbReference>
<keyword evidence="4" id="KW-0808">Transferase</keyword>
<sequence>MHMLLKRALLYGGSSLPSLLFYYLTEKRHGTPIGILVMITAVQVLLPLSYDGAGYLADNAVMAVLGVTLGAGMAFYIRDVQQCGADDTKKRALPPFYNVLARWNENGGRNNDDPDDTKPPSLSVMQTDSRWWLIQSVGYMLFSIPVMAFFDGLLRVCQLPPDTETMAYWYRLPPPWQTLAYHLMAGFTLHLHVWIVEMLYRLFLTVRLAIVFCFFSPHVGYYQATRQFISQPAIFDQPWLAHSAYNLWSARWHQIFRPGFIKLAYQPVRSLFPSKERGRVAATMAVFLASGLLHDYILVTMMGYSAIQTFAGMLGQQTMFFILQGVATVISAPGTPWSRLWSWMPTWLARSLTFVWIVYTAPIFVDPFLRIGLHKEAEGNDSSWGYRYTQDPLILILASYVRMDPSLFRRC</sequence>
<feature type="transmembrane region" description="Helical" evidence="8">
    <location>
        <begin position="202"/>
        <end position="222"/>
    </location>
</feature>
<feature type="transmembrane region" description="Helical" evidence="8">
    <location>
        <begin position="30"/>
        <end position="48"/>
    </location>
</feature>
<evidence type="ECO:0000256" key="2">
    <source>
        <dbReference type="ARBA" id="ARBA00005179"/>
    </source>
</evidence>
<keyword evidence="6 8" id="KW-1133">Transmembrane helix</keyword>
<dbReference type="PANTHER" id="PTHR31595">
    <property type="entry name" value="LONG-CHAIN-ALCOHOL O-FATTY-ACYLTRANSFERASE 3-RELATED"/>
    <property type="match status" value="1"/>
</dbReference>
<dbReference type="InterPro" id="IPR032805">
    <property type="entry name" value="Wax_synthase_dom"/>
</dbReference>
<gene>
    <name evidence="10" type="primary">ABSGL_15006.1 scaffold 15162</name>
</gene>
<evidence type="ECO:0000256" key="5">
    <source>
        <dbReference type="ARBA" id="ARBA00022692"/>
    </source>
</evidence>
<keyword evidence="11" id="KW-1185">Reference proteome</keyword>
<keyword evidence="7 8" id="KW-0472">Membrane</keyword>
<comment type="pathway">
    <text evidence="2">Secondary metabolite biosynthesis.</text>
</comment>
<reference evidence="10" key="1">
    <citation type="submission" date="2016-04" db="EMBL/GenBank/DDBJ databases">
        <authorList>
            <person name="Evans L.H."/>
            <person name="Alamgir A."/>
            <person name="Owens N."/>
            <person name="Weber N.D."/>
            <person name="Virtaneva K."/>
            <person name="Barbian K."/>
            <person name="Babar A."/>
            <person name="Rosenke K."/>
        </authorList>
    </citation>
    <scope>NUCLEOTIDE SEQUENCE [LARGE SCALE GENOMIC DNA]</scope>
    <source>
        <strain evidence="10">CBS 101.48</strain>
    </source>
</reference>
<feature type="transmembrane region" description="Helical" evidence="8">
    <location>
        <begin position="178"/>
        <end position="196"/>
    </location>
</feature>
<keyword evidence="5 8" id="KW-0812">Transmembrane</keyword>
<evidence type="ECO:0000256" key="6">
    <source>
        <dbReference type="ARBA" id="ARBA00022989"/>
    </source>
</evidence>
<evidence type="ECO:0000256" key="8">
    <source>
        <dbReference type="SAM" id="Phobius"/>
    </source>
</evidence>
<dbReference type="AlphaFoldDB" id="A0A168T1W4"/>
<dbReference type="InterPro" id="IPR044851">
    <property type="entry name" value="Wax_synthase"/>
</dbReference>
<dbReference type="GO" id="GO:0008374">
    <property type="term" value="F:O-acyltransferase activity"/>
    <property type="evidence" value="ECO:0007669"/>
    <property type="project" value="InterPro"/>
</dbReference>
<evidence type="ECO:0000313" key="11">
    <source>
        <dbReference type="Proteomes" id="UP000078561"/>
    </source>
</evidence>
<dbReference type="STRING" id="4829.A0A168T1W4"/>
<evidence type="ECO:0000256" key="4">
    <source>
        <dbReference type="ARBA" id="ARBA00022679"/>
    </source>
</evidence>
<feature type="transmembrane region" description="Helical" evidence="8">
    <location>
        <begin position="319"/>
        <end position="335"/>
    </location>
</feature>
<feature type="transmembrane region" description="Helical" evidence="8">
    <location>
        <begin position="60"/>
        <end position="77"/>
    </location>
</feature>
<accession>A0A168T1W4</accession>
<protein>
    <recommendedName>
        <fullName evidence="9">Wax synthase domain-containing protein</fullName>
    </recommendedName>
</protein>
<dbReference type="GO" id="GO:0006629">
    <property type="term" value="P:lipid metabolic process"/>
    <property type="evidence" value="ECO:0007669"/>
    <property type="project" value="InterPro"/>
</dbReference>
<evidence type="ECO:0000313" key="10">
    <source>
        <dbReference type="EMBL" id="SAM09330.1"/>
    </source>
</evidence>
<feature type="transmembrane region" description="Helical" evidence="8">
    <location>
        <begin position="347"/>
        <end position="365"/>
    </location>
</feature>
<comment type="subcellular location">
    <subcellularLocation>
        <location evidence="1">Membrane</location>
        <topology evidence="1">Multi-pass membrane protein</topology>
    </subcellularLocation>
</comment>
<proteinExistence type="inferred from homology"/>
<name>A0A168T1W4_ABSGL</name>